<keyword evidence="3 7" id="KW-0694">RNA-binding</keyword>
<reference evidence="11" key="1">
    <citation type="submission" date="2017-09" db="EMBL/GenBank/DDBJ databases">
        <title>Depth-based differentiation of microbial function through sediment-hosted aquifers and enrichment of novel symbionts in the deep terrestrial subsurface.</title>
        <authorList>
            <person name="Probst A.J."/>
            <person name="Ladd B."/>
            <person name="Jarett J.K."/>
            <person name="Geller-Mcgrath D.E."/>
            <person name="Sieber C.M.K."/>
            <person name="Emerson J.B."/>
            <person name="Anantharaman K."/>
            <person name="Thomas B.C."/>
            <person name="Malmstrom R."/>
            <person name="Stieglmeier M."/>
            <person name="Klingl A."/>
            <person name="Woyke T."/>
            <person name="Ryan C.M."/>
            <person name="Banfield J.F."/>
        </authorList>
    </citation>
    <scope>NUCLEOTIDE SEQUENCE [LARGE SCALE GENOMIC DNA]</scope>
</reference>
<dbReference type="AlphaFoldDB" id="A0A2M8G153"/>
<dbReference type="EMBL" id="PFQX01000044">
    <property type="protein sequence ID" value="PJC65368.1"/>
    <property type="molecule type" value="Genomic_DNA"/>
</dbReference>
<protein>
    <recommendedName>
        <fullName evidence="8">50S ribosomal protein L22</fullName>
    </recommendedName>
</protein>
<dbReference type="Proteomes" id="UP000229674">
    <property type="component" value="Unassembled WGS sequence"/>
</dbReference>
<dbReference type="Gene3D" id="3.90.470.10">
    <property type="entry name" value="Ribosomal protein L22/L17"/>
    <property type="match status" value="1"/>
</dbReference>
<keyword evidence="4 6" id="KW-0689">Ribosomal protein</keyword>
<dbReference type="CDD" id="cd00336">
    <property type="entry name" value="Ribosomal_L22"/>
    <property type="match status" value="1"/>
</dbReference>
<dbReference type="SUPFAM" id="SSF54843">
    <property type="entry name" value="Ribosomal protein L22"/>
    <property type="match status" value="1"/>
</dbReference>
<evidence type="ECO:0000256" key="7">
    <source>
        <dbReference type="RuleBase" id="RU004006"/>
    </source>
</evidence>
<comment type="similarity">
    <text evidence="1 6">Belongs to the universal ribosomal protein uL22 family.</text>
</comment>
<comment type="caution">
    <text evidence="10">The sequence shown here is derived from an EMBL/GenBank/DDBJ whole genome shotgun (WGS) entry which is preliminary data.</text>
</comment>
<dbReference type="InterPro" id="IPR001063">
    <property type="entry name" value="Ribosomal_uL22"/>
</dbReference>
<accession>A0A2M8G153</accession>
<evidence type="ECO:0000256" key="2">
    <source>
        <dbReference type="ARBA" id="ARBA00022730"/>
    </source>
</evidence>
<proteinExistence type="inferred from homology"/>
<dbReference type="Pfam" id="PF00237">
    <property type="entry name" value="Ribosomal_L22"/>
    <property type="match status" value="1"/>
</dbReference>
<dbReference type="PANTHER" id="PTHR13501:SF8">
    <property type="entry name" value="LARGE RIBOSOMAL SUBUNIT PROTEIN UL22M"/>
    <property type="match status" value="1"/>
</dbReference>
<evidence type="ECO:0000313" key="10">
    <source>
        <dbReference type="EMBL" id="PJC65368.1"/>
    </source>
</evidence>
<dbReference type="GO" id="GO:0006412">
    <property type="term" value="P:translation"/>
    <property type="evidence" value="ECO:0007669"/>
    <property type="project" value="InterPro"/>
</dbReference>
<evidence type="ECO:0000256" key="4">
    <source>
        <dbReference type="ARBA" id="ARBA00022980"/>
    </source>
</evidence>
<dbReference type="InterPro" id="IPR047867">
    <property type="entry name" value="Ribosomal_uL22_bac/org-type"/>
</dbReference>
<evidence type="ECO:0000256" key="6">
    <source>
        <dbReference type="RuleBase" id="RU004005"/>
    </source>
</evidence>
<evidence type="ECO:0000313" key="11">
    <source>
        <dbReference type="Proteomes" id="UP000229674"/>
    </source>
</evidence>
<keyword evidence="5 6" id="KW-0687">Ribonucleoprotein</keyword>
<dbReference type="GO" id="GO:0003735">
    <property type="term" value="F:structural constituent of ribosome"/>
    <property type="evidence" value="ECO:0007669"/>
    <property type="project" value="InterPro"/>
</dbReference>
<comment type="function">
    <text evidence="8">This protein binds specifically to 23S rRNA; its binding is stimulated by other ribosomal proteins, e.g., L4, L17, and L20. It is important during the early stages of 50S assembly. It makes multiple contacts with different domains of the 23S rRNA in the assembled 50S subunit and ribosome.</text>
</comment>
<evidence type="ECO:0000256" key="8">
    <source>
        <dbReference type="RuleBase" id="RU004008"/>
    </source>
</evidence>
<dbReference type="InterPro" id="IPR036394">
    <property type="entry name" value="Ribosomal_uL22_sf"/>
</dbReference>
<dbReference type="InterPro" id="IPR005727">
    <property type="entry name" value="Ribosomal_uL22_bac/chlpt-type"/>
</dbReference>
<dbReference type="NCBIfam" id="TIGR01044">
    <property type="entry name" value="rplV_bact"/>
    <property type="match status" value="1"/>
</dbReference>
<feature type="compositionally biased region" description="Basic residues" evidence="9">
    <location>
        <begin position="127"/>
        <end position="140"/>
    </location>
</feature>
<organism evidence="10 11">
    <name type="scientific">Candidatus Colwellbacteria bacterium CG_4_9_14_0_2_um_filter_50_12</name>
    <dbReference type="NCBI Taxonomy" id="1974538"/>
    <lineage>
        <taxon>Bacteria</taxon>
        <taxon>Candidatus Colwelliibacteriota</taxon>
    </lineage>
</organism>
<dbReference type="GO" id="GO:0022625">
    <property type="term" value="C:cytosolic large ribosomal subunit"/>
    <property type="evidence" value="ECO:0007669"/>
    <property type="project" value="TreeGrafter"/>
</dbReference>
<comment type="subunit">
    <text evidence="7">Part of the 50S ribosomal subunit.</text>
</comment>
<feature type="region of interest" description="Disordered" evidence="9">
    <location>
        <begin position="121"/>
        <end position="151"/>
    </location>
</feature>
<feature type="non-terminal residue" evidence="10">
    <location>
        <position position="151"/>
    </location>
</feature>
<dbReference type="GO" id="GO:0019843">
    <property type="term" value="F:rRNA binding"/>
    <property type="evidence" value="ECO:0007669"/>
    <property type="project" value="UniProtKB-KW"/>
</dbReference>
<dbReference type="PANTHER" id="PTHR13501">
    <property type="entry name" value="CHLOROPLAST 50S RIBOSOMAL PROTEIN L22-RELATED"/>
    <property type="match status" value="1"/>
</dbReference>
<evidence type="ECO:0000256" key="9">
    <source>
        <dbReference type="SAM" id="MobiDB-lite"/>
    </source>
</evidence>
<keyword evidence="2 7" id="KW-0699">rRNA-binding</keyword>
<evidence type="ECO:0000256" key="3">
    <source>
        <dbReference type="ARBA" id="ARBA00022884"/>
    </source>
</evidence>
<evidence type="ECO:0000256" key="5">
    <source>
        <dbReference type="ARBA" id="ARBA00023274"/>
    </source>
</evidence>
<name>A0A2M8G153_9BACT</name>
<sequence>MAATEIKVKLRNLHIAPRKVRLVANIIKRMPIEEALAQLVLHPARSSGPIMKLVRSAVANARSQGMKVEALAVKSIMVDEGPMLKRSLPRARGMATPVHKKMSHITLVLGEVVSPKPVRFDLTRAEKKPKKEKKRPKSAKTKAVPEAKAEF</sequence>
<dbReference type="HAMAP" id="MF_01331_B">
    <property type="entry name" value="Ribosomal_uL22_B"/>
    <property type="match status" value="1"/>
</dbReference>
<evidence type="ECO:0000256" key="1">
    <source>
        <dbReference type="ARBA" id="ARBA00009451"/>
    </source>
</evidence>
<gene>
    <name evidence="10" type="ORF">CO020_01070</name>
</gene>